<evidence type="ECO:0000313" key="6">
    <source>
        <dbReference type="EMBL" id="KGF49102.1"/>
    </source>
</evidence>
<dbReference type="Gene3D" id="3.40.570.10">
    <property type="entry name" value="Extracellular Endonuclease, subunit A"/>
    <property type="match status" value="1"/>
</dbReference>
<organism evidence="6 7">
    <name type="scientific">Prevotella disiens DNF00882</name>
    <dbReference type="NCBI Taxonomy" id="1401075"/>
    <lineage>
        <taxon>Bacteria</taxon>
        <taxon>Pseudomonadati</taxon>
        <taxon>Bacteroidota</taxon>
        <taxon>Bacteroidia</taxon>
        <taxon>Bacteroidales</taxon>
        <taxon>Prevotellaceae</taxon>
        <taxon>Prevotella</taxon>
    </lineage>
</organism>
<evidence type="ECO:0000259" key="4">
    <source>
        <dbReference type="SMART" id="SM00477"/>
    </source>
</evidence>
<dbReference type="Pfam" id="PF01223">
    <property type="entry name" value="Endonuclease_NS"/>
    <property type="match status" value="1"/>
</dbReference>
<dbReference type="GO" id="GO:0004519">
    <property type="term" value="F:endonuclease activity"/>
    <property type="evidence" value="ECO:0007669"/>
    <property type="project" value="UniProtKB-KW"/>
</dbReference>
<keyword evidence="6" id="KW-0255">Endonuclease</keyword>
<dbReference type="Proteomes" id="UP000029538">
    <property type="component" value="Unassembled WGS sequence"/>
</dbReference>
<gene>
    <name evidence="6" type="ORF">HMPREF0654_06555</name>
</gene>
<dbReference type="SMART" id="SM00892">
    <property type="entry name" value="Endonuclease_NS"/>
    <property type="match status" value="1"/>
</dbReference>
<keyword evidence="6" id="KW-0378">Hydrolase</keyword>
<dbReference type="RefSeq" id="WP_036883353.1">
    <property type="nucleotide sequence ID" value="NZ_JRNR01000059.1"/>
</dbReference>
<dbReference type="InterPro" id="IPR020821">
    <property type="entry name" value="ENPP1-3/EXOG-like_nuc-like"/>
</dbReference>
<dbReference type="SMART" id="SM00477">
    <property type="entry name" value="NUC"/>
    <property type="match status" value="1"/>
</dbReference>
<keyword evidence="3" id="KW-0732">Signal</keyword>
<dbReference type="SUPFAM" id="SSF54060">
    <property type="entry name" value="His-Me finger endonucleases"/>
    <property type="match status" value="1"/>
</dbReference>
<feature type="domain" description="DNA/RNA non-specific endonuclease/pyrophosphatase/phosphodiesterase" evidence="5">
    <location>
        <begin position="79"/>
        <end position="293"/>
    </location>
</feature>
<proteinExistence type="predicted"/>
<comment type="caution">
    <text evidence="6">The sequence shown here is derived from an EMBL/GenBank/DDBJ whole genome shotgun (WGS) entry which is preliminary data.</text>
</comment>
<sequence length="313" mass="36148">MELKAFKIRPTALLFFAALAFTACSKDNDKPIGGGEAPTTNNSNSNLKEANRNTHLLEFPRVKGGKSIIITHRLNNERDEINYSLEWDGEKKSNRWTCYEIYKSNAQQNTNRWYNPSNQYPADPLISSTMKFTNDHYWNTGYDHGHLCPSADRLNSLEANQQTFYISNMQPQLKAFNGSARGGGIWLTMEKKIRGEFNKNSKDTMFICRGGTIDKLSQIKETRRDGFIVPGYFFSAALMKYYNSTRNKWEYKAIGFWFKHENNQNPSLRPYVVNIKELESLTGLDFFCNLPDDIENKVESLPKETIINLWNIQ</sequence>
<dbReference type="GO" id="GO:0003676">
    <property type="term" value="F:nucleic acid binding"/>
    <property type="evidence" value="ECO:0007669"/>
    <property type="project" value="InterPro"/>
</dbReference>
<dbReference type="PROSITE" id="PS51257">
    <property type="entry name" value="PROKAR_LIPOPROTEIN"/>
    <property type="match status" value="1"/>
</dbReference>
<dbReference type="GO" id="GO:0016787">
    <property type="term" value="F:hydrolase activity"/>
    <property type="evidence" value="ECO:0007669"/>
    <property type="project" value="InterPro"/>
</dbReference>
<evidence type="ECO:0000256" key="1">
    <source>
        <dbReference type="PIRSR" id="PIRSR640255-1"/>
    </source>
</evidence>
<feature type="active site" description="Proton acceptor" evidence="1">
    <location>
        <position position="146"/>
    </location>
</feature>
<dbReference type="PANTHER" id="PTHR13966">
    <property type="entry name" value="ENDONUCLEASE RELATED"/>
    <property type="match status" value="1"/>
</dbReference>
<dbReference type="AlphaFoldDB" id="A0A096C286"/>
<evidence type="ECO:0000259" key="5">
    <source>
        <dbReference type="SMART" id="SM00892"/>
    </source>
</evidence>
<dbReference type="InterPro" id="IPR044925">
    <property type="entry name" value="His-Me_finger_sf"/>
</dbReference>
<dbReference type="PANTHER" id="PTHR13966:SF5">
    <property type="entry name" value="ENDONUCLEASE G, MITOCHONDRIAL"/>
    <property type="match status" value="1"/>
</dbReference>
<dbReference type="GO" id="GO:0046872">
    <property type="term" value="F:metal ion binding"/>
    <property type="evidence" value="ECO:0007669"/>
    <property type="project" value="UniProtKB-KW"/>
</dbReference>
<dbReference type="InterPro" id="IPR044929">
    <property type="entry name" value="DNA/RNA_non-sp_Endonuclease_sf"/>
</dbReference>
<feature type="binding site" evidence="2">
    <location>
        <position position="177"/>
    </location>
    <ligand>
        <name>Mg(2+)</name>
        <dbReference type="ChEBI" id="CHEBI:18420"/>
        <note>catalytic</note>
    </ligand>
</feature>
<evidence type="ECO:0000256" key="3">
    <source>
        <dbReference type="SAM" id="SignalP"/>
    </source>
</evidence>
<evidence type="ECO:0000313" key="7">
    <source>
        <dbReference type="Proteomes" id="UP000029538"/>
    </source>
</evidence>
<keyword evidence="2" id="KW-0479">Metal-binding</keyword>
<keyword evidence="6" id="KW-0540">Nuclease</keyword>
<name>A0A096C286_9BACT</name>
<dbReference type="EMBL" id="JRNR01000059">
    <property type="protein sequence ID" value="KGF49102.1"/>
    <property type="molecule type" value="Genomic_DNA"/>
</dbReference>
<protein>
    <submittedName>
        <fullName evidence="6">Endonuclease</fullName>
    </submittedName>
</protein>
<evidence type="ECO:0000256" key="2">
    <source>
        <dbReference type="PIRSR" id="PIRSR640255-2"/>
    </source>
</evidence>
<dbReference type="InterPro" id="IPR040255">
    <property type="entry name" value="Non-specific_endonuclease"/>
</dbReference>
<accession>A0A096C286</accession>
<feature type="chain" id="PRO_5001918521" evidence="3">
    <location>
        <begin position="26"/>
        <end position="313"/>
    </location>
</feature>
<reference evidence="6 7" key="1">
    <citation type="submission" date="2014-07" db="EMBL/GenBank/DDBJ databases">
        <authorList>
            <person name="McCorrison J."/>
            <person name="Sanka R."/>
            <person name="Torralba M."/>
            <person name="Gillis M."/>
            <person name="Haft D.H."/>
            <person name="Methe B."/>
            <person name="Sutton G."/>
            <person name="Nelson K.E."/>
        </authorList>
    </citation>
    <scope>NUCLEOTIDE SEQUENCE [LARGE SCALE GENOMIC DNA]</scope>
    <source>
        <strain evidence="6 7">DNF00882</strain>
    </source>
</reference>
<feature type="signal peptide" evidence="3">
    <location>
        <begin position="1"/>
        <end position="25"/>
    </location>
</feature>
<dbReference type="InterPro" id="IPR001604">
    <property type="entry name" value="Endo_G_ENPP1-like_dom"/>
</dbReference>
<feature type="domain" description="ENPP1-3/EXOG-like endonuclease/phosphodiesterase" evidence="4">
    <location>
        <begin position="80"/>
        <end position="293"/>
    </location>
</feature>